<evidence type="ECO:0000313" key="2">
    <source>
        <dbReference type="Proteomes" id="UP000013827"/>
    </source>
</evidence>
<dbReference type="Proteomes" id="UP000013827">
    <property type="component" value="Unassembled WGS sequence"/>
</dbReference>
<accession>A0A0D3IJ52</accession>
<reference evidence="1" key="2">
    <citation type="submission" date="2024-10" db="UniProtKB">
        <authorList>
            <consortium name="EnsemblProtists"/>
        </authorList>
    </citation>
    <scope>IDENTIFICATION</scope>
</reference>
<sequence length="145" mass="16478">MRLPWSTDPPVRDRLRDSNERPRSRLRYEFVVVICVRAPSWHDAILSRFVARDRRMAEGREKAEEVLEAMRGAGLTLRVKRHLARDGSKLLLAFVTAAADRLAVQSDRLAVEKWLTEERSLESGGGARFGVDSKPATRVVWLLIG</sequence>
<dbReference type="AlphaFoldDB" id="A0A0D3IJ52"/>
<protein>
    <submittedName>
        <fullName evidence="1">Uncharacterized protein</fullName>
    </submittedName>
</protein>
<dbReference type="EnsemblProtists" id="EOD11287">
    <property type="protein sequence ID" value="EOD11287"/>
    <property type="gene ID" value="EMIHUDRAFT_214569"/>
</dbReference>
<proteinExistence type="predicted"/>
<dbReference type="KEGG" id="ehx:EMIHUDRAFT_214569"/>
<reference evidence="2" key="1">
    <citation type="journal article" date="2013" name="Nature">
        <title>Pan genome of the phytoplankton Emiliania underpins its global distribution.</title>
        <authorList>
            <person name="Read B.A."/>
            <person name="Kegel J."/>
            <person name="Klute M.J."/>
            <person name="Kuo A."/>
            <person name="Lefebvre S.C."/>
            <person name="Maumus F."/>
            <person name="Mayer C."/>
            <person name="Miller J."/>
            <person name="Monier A."/>
            <person name="Salamov A."/>
            <person name="Young J."/>
            <person name="Aguilar M."/>
            <person name="Claverie J.M."/>
            <person name="Frickenhaus S."/>
            <person name="Gonzalez K."/>
            <person name="Herman E.K."/>
            <person name="Lin Y.C."/>
            <person name="Napier J."/>
            <person name="Ogata H."/>
            <person name="Sarno A.F."/>
            <person name="Shmutz J."/>
            <person name="Schroeder D."/>
            <person name="de Vargas C."/>
            <person name="Verret F."/>
            <person name="von Dassow P."/>
            <person name="Valentin K."/>
            <person name="Van de Peer Y."/>
            <person name="Wheeler G."/>
            <person name="Dacks J.B."/>
            <person name="Delwiche C.F."/>
            <person name="Dyhrman S.T."/>
            <person name="Glockner G."/>
            <person name="John U."/>
            <person name="Richards T."/>
            <person name="Worden A.Z."/>
            <person name="Zhang X."/>
            <person name="Grigoriev I.V."/>
            <person name="Allen A.E."/>
            <person name="Bidle K."/>
            <person name="Borodovsky M."/>
            <person name="Bowler C."/>
            <person name="Brownlee C."/>
            <person name="Cock J.M."/>
            <person name="Elias M."/>
            <person name="Gladyshev V.N."/>
            <person name="Groth M."/>
            <person name="Guda C."/>
            <person name="Hadaegh A."/>
            <person name="Iglesias-Rodriguez M.D."/>
            <person name="Jenkins J."/>
            <person name="Jones B.M."/>
            <person name="Lawson T."/>
            <person name="Leese F."/>
            <person name="Lindquist E."/>
            <person name="Lobanov A."/>
            <person name="Lomsadze A."/>
            <person name="Malik S.B."/>
            <person name="Marsh M.E."/>
            <person name="Mackinder L."/>
            <person name="Mock T."/>
            <person name="Mueller-Roeber B."/>
            <person name="Pagarete A."/>
            <person name="Parker M."/>
            <person name="Probert I."/>
            <person name="Quesneville H."/>
            <person name="Raines C."/>
            <person name="Rensing S.A."/>
            <person name="Riano-Pachon D.M."/>
            <person name="Richier S."/>
            <person name="Rokitta S."/>
            <person name="Shiraiwa Y."/>
            <person name="Soanes D.M."/>
            <person name="van der Giezen M."/>
            <person name="Wahlund T.M."/>
            <person name="Williams B."/>
            <person name="Wilson W."/>
            <person name="Wolfe G."/>
            <person name="Wurch L.L."/>
        </authorList>
    </citation>
    <scope>NUCLEOTIDE SEQUENCE</scope>
</reference>
<dbReference type="PaxDb" id="2903-EOD11287"/>
<dbReference type="GeneID" id="17257434"/>
<keyword evidence="2" id="KW-1185">Reference proteome</keyword>
<organism evidence="1 2">
    <name type="scientific">Emiliania huxleyi (strain CCMP1516)</name>
    <dbReference type="NCBI Taxonomy" id="280463"/>
    <lineage>
        <taxon>Eukaryota</taxon>
        <taxon>Haptista</taxon>
        <taxon>Haptophyta</taxon>
        <taxon>Prymnesiophyceae</taxon>
        <taxon>Isochrysidales</taxon>
        <taxon>Noelaerhabdaceae</taxon>
        <taxon>Emiliania</taxon>
    </lineage>
</organism>
<name>A0A0D3IJ52_EMIH1</name>
<dbReference type="RefSeq" id="XP_005763716.1">
    <property type="nucleotide sequence ID" value="XM_005763659.1"/>
</dbReference>
<evidence type="ECO:0000313" key="1">
    <source>
        <dbReference type="EnsemblProtists" id="EOD11287"/>
    </source>
</evidence>
<dbReference type="HOGENOM" id="CLU_1790545_0_0_1"/>